<dbReference type="InterPro" id="IPR011009">
    <property type="entry name" value="Kinase-like_dom_sf"/>
</dbReference>
<evidence type="ECO:0000313" key="1">
    <source>
        <dbReference type="EMBL" id="EDR13589.1"/>
    </source>
</evidence>
<dbReference type="Proteomes" id="UP000001194">
    <property type="component" value="Unassembled WGS sequence"/>
</dbReference>
<dbReference type="SUPFAM" id="SSF56112">
    <property type="entry name" value="Protein kinase-like (PK-like)"/>
    <property type="match status" value="1"/>
</dbReference>
<sequence length="193" mass="22750">MHSTLENAKSRRTTHCYQVCRFSHDVSYSSSVCVSPLVYPPRIDHPVWYYFIDYGLSRRFLPDQLHFLLDWGGRDDDVPELEKHQPYDPFKVDVFTVGNVFFKEFYQKYLGLEFLSELIEFMMTKDPGKRPSSQVVLQKWRKIKTGLSTSTARWRLRRPDESVGERVVLDTIAVAKQGIHSITHLFNDDLRTW</sequence>
<dbReference type="KEGG" id="lbc:LACBIDRAFT_308689"/>
<gene>
    <name evidence="1" type="ORF">LACBIDRAFT_308689</name>
</gene>
<evidence type="ECO:0000313" key="2">
    <source>
        <dbReference type="Proteomes" id="UP000001194"/>
    </source>
</evidence>
<reference evidence="1 2" key="1">
    <citation type="journal article" date="2008" name="Nature">
        <title>The genome of Laccaria bicolor provides insights into mycorrhizal symbiosis.</title>
        <authorList>
            <person name="Martin F."/>
            <person name="Aerts A."/>
            <person name="Ahren D."/>
            <person name="Brun A."/>
            <person name="Danchin E.G.J."/>
            <person name="Duchaussoy F."/>
            <person name="Gibon J."/>
            <person name="Kohler A."/>
            <person name="Lindquist E."/>
            <person name="Pereda V."/>
            <person name="Salamov A."/>
            <person name="Shapiro H.J."/>
            <person name="Wuyts J."/>
            <person name="Blaudez D."/>
            <person name="Buee M."/>
            <person name="Brokstein P."/>
            <person name="Canbaeck B."/>
            <person name="Cohen D."/>
            <person name="Courty P.E."/>
            <person name="Coutinho P.M."/>
            <person name="Delaruelle C."/>
            <person name="Detter J.C."/>
            <person name="Deveau A."/>
            <person name="DiFazio S."/>
            <person name="Duplessis S."/>
            <person name="Fraissinet-Tachet L."/>
            <person name="Lucic E."/>
            <person name="Frey-Klett P."/>
            <person name="Fourrey C."/>
            <person name="Feussner I."/>
            <person name="Gay G."/>
            <person name="Grimwood J."/>
            <person name="Hoegger P.J."/>
            <person name="Jain P."/>
            <person name="Kilaru S."/>
            <person name="Labbe J."/>
            <person name="Lin Y.C."/>
            <person name="Legue V."/>
            <person name="Le Tacon F."/>
            <person name="Marmeisse R."/>
            <person name="Melayah D."/>
            <person name="Montanini B."/>
            <person name="Muratet M."/>
            <person name="Nehls U."/>
            <person name="Niculita-Hirzel H."/>
            <person name="Oudot-Le Secq M.P."/>
            <person name="Peter M."/>
            <person name="Quesneville H."/>
            <person name="Rajashekar B."/>
            <person name="Reich M."/>
            <person name="Rouhier N."/>
            <person name="Schmutz J."/>
            <person name="Yin T."/>
            <person name="Chalot M."/>
            <person name="Henrissat B."/>
            <person name="Kuees U."/>
            <person name="Lucas S."/>
            <person name="Van de Peer Y."/>
            <person name="Podila G.K."/>
            <person name="Polle A."/>
            <person name="Pukkila P.J."/>
            <person name="Richardson P.M."/>
            <person name="Rouze P."/>
            <person name="Sanders I.R."/>
            <person name="Stajich J.E."/>
            <person name="Tunlid A."/>
            <person name="Tuskan G."/>
            <person name="Grigoriev I.V."/>
        </authorList>
    </citation>
    <scope>NUCLEOTIDE SEQUENCE [LARGE SCALE GENOMIC DNA]</scope>
    <source>
        <strain evidence="2">S238N-H82 / ATCC MYA-4686</strain>
    </source>
</reference>
<protein>
    <submittedName>
        <fullName evidence="1">Predicted protein</fullName>
    </submittedName>
</protein>
<dbReference type="STRING" id="486041.B0CWY5"/>
<dbReference type="GeneID" id="6071894"/>
<keyword evidence="2" id="KW-1185">Reference proteome</keyword>
<dbReference type="InParanoid" id="B0CWY5"/>
<dbReference type="HOGENOM" id="CLU_044121_3_1_1"/>
<dbReference type="AlphaFoldDB" id="B0CWY5"/>
<organism evidence="2">
    <name type="scientific">Laccaria bicolor (strain S238N-H82 / ATCC MYA-4686)</name>
    <name type="common">Bicoloured deceiver</name>
    <name type="synonym">Laccaria laccata var. bicolor</name>
    <dbReference type="NCBI Taxonomy" id="486041"/>
    <lineage>
        <taxon>Eukaryota</taxon>
        <taxon>Fungi</taxon>
        <taxon>Dikarya</taxon>
        <taxon>Basidiomycota</taxon>
        <taxon>Agaricomycotina</taxon>
        <taxon>Agaricomycetes</taxon>
        <taxon>Agaricomycetidae</taxon>
        <taxon>Agaricales</taxon>
        <taxon>Agaricineae</taxon>
        <taxon>Hydnangiaceae</taxon>
        <taxon>Laccaria</taxon>
    </lineage>
</organism>
<dbReference type="OrthoDB" id="5987198at2759"/>
<dbReference type="EMBL" id="DS547093">
    <property type="protein sequence ID" value="EDR13589.1"/>
    <property type="molecule type" value="Genomic_DNA"/>
</dbReference>
<accession>B0CWY5</accession>
<name>B0CWY5_LACBS</name>
<proteinExistence type="predicted"/>
<dbReference type="RefSeq" id="XP_001876087.1">
    <property type="nucleotide sequence ID" value="XM_001876052.1"/>
</dbReference>